<dbReference type="Proteomes" id="UP001610446">
    <property type="component" value="Unassembled WGS sequence"/>
</dbReference>
<evidence type="ECO:0000313" key="1">
    <source>
        <dbReference type="EMBL" id="KAL2839198.1"/>
    </source>
</evidence>
<protein>
    <recommendedName>
        <fullName evidence="3">F-box domain-containing protein</fullName>
    </recommendedName>
</protein>
<sequence>MATLLSLPLETLELITSHLTSHKPSLHAFSKASKRCAAASRIRFRGITLRLSRREDLDLSKKHWDEILKRNSAFSSVRHLFISGRIPLREDQNDAGALLPKVIVEHDRGEDELTCRGEVYDDILRGQFYQLGVEEEMSDAPWMRFAVFLEKLTGLKEVVWACERVFPQPLLRVLQRIPGCRLHVKAFDPPWLVEEKVTGFETDDDEDEDGGGQDGDSDTALFSDAYGYTLATSPCLTSVVVPVAHDDPYREDNEGMVRWMVRGLAPNLKHVHIIDTGPGFRYRKITRTAGRRPSIKNKNDGEMGLGQLTSLSLDPANEARLESWDSAIDFSRLRTLQLWRARKVTLARARSCKLSSLKDLALDVVNDRHSLDTSPVDRAVANFLKCLPPLRSLHLTGPWEDETFKTTLKRHGRALRKLSLYPSASRRHFHQFALGSRRIALIGKHCPHLRDARLQVKRSAGDAKEQGIYQAVGALPNVRHLTLQLDIYDPVAVAVPMAYLAPNSEDVRGILINMAVDAMLAKEIAHLIFSQGRAETVILGLGINATGKLGDLARYMKREWKCVRIPKNNPGDFDFDVDVQEIGVERRKRRQDGEVTTELANFTDAFARVWPPNDDDPSSWRHVWHSFPLQRVEG</sequence>
<accession>A0ABR4JGM9</accession>
<comment type="caution">
    <text evidence="1">The sequence shown here is derived from an EMBL/GenBank/DDBJ whole genome shotgun (WGS) entry which is preliminary data.</text>
</comment>
<dbReference type="Gene3D" id="3.80.10.10">
    <property type="entry name" value="Ribonuclease Inhibitor"/>
    <property type="match status" value="1"/>
</dbReference>
<proteinExistence type="predicted"/>
<keyword evidence="2" id="KW-1185">Reference proteome</keyword>
<evidence type="ECO:0000313" key="2">
    <source>
        <dbReference type="Proteomes" id="UP001610446"/>
    </source>
</evidence>
<name>A0ABR4JGM9_9EURO</name>
<dbReference type="InterPro" id="IPR032675">
    <property type="entry name" value="LRR_dom_sf"/>
</dbReference>
<reference evidence="1 2" key="1">
    <citation type="submission" date="2024-07" db="EMBL/GenBank/DDBJ databases">
        <title>Section-level genome sequencing and comparative genomics of Aspergillus sections Usti and Cavernicolus.</title>
        <authorList>
            <consortium name="Lawrence Berkeley National Laboratory"/>
            <person name="Nybo J.L."/>
            <person name="Vesth T.C."/>
            <person name="Theobald S."/>
            <person name="Frisvad J.C."/>
            <person name="Larsen T.O."/>
            <person name="Kjaerboelling I."/>
            <person name="Rothschild-Mancinelli K."/>
            <person name="Lyhne E.K."/>
            <person name="Kogle M.E."/>
            <person name="Barry K."/>
            <person name="Clum A."/>
            <person name="Na H."/>
            <person name="Ledsgaard L."/>
            <person name="Lin J."/>
            <person name="Lipzen A."/>
            <person name="Kuo A."/>
            <person name="Riley R."/>
            <person name="Mondo S."/>
            <person name="Labutti K."/>
            <person name="Haridas S."/>
            <person name="Pangalinan J."/>
            <person name="Salamov A.A."/>
            <person name="Simmons B.A."/>
            <person name="Magnuson J.K."/>
            <person name="Chen J."/>
            <person name="Drula E."/>
            <person name="Henrissat B."/>
            <person name="Wiebenga A."/>
            <person name="Lubbers R.J."/>
            <person name="Gomes A.C."/>
            <person name="Makela M.R."/>
            <person name="Stajich J."/>
            <person name="Grigoriev I.V."/>
            <person name="Mortensen U.H."/>
            <person name="De Vries R.P."/>
            <person name="Baker S.E."/>
            <person name="Andersen M.R."/>
        </authorList>
    </citation>
    <scope>NUCLEOTIDE SEQUENCE [LARGE SCALE GENOMIC DNA]</scope>
    <source>
        <strain evidence="1 2">CBS 123904</strain>
    </source>
</reference>
<gene>
    <name evidence="1" type="ORF">BJY01DRAFT_219387</name>
</gene>
<evidence type="ECO:0008006" key="3">
    <source>
        <dbReference type="Google" id="ProtNLM"/>
    </source>
</evidence>
<dbReference type="EMBL" id="JBFXLU010000136">
    <property type="protein sequence ID" value="KAL2839198.1"/>
    <property type="molecule type" value="Genomic_DNA"/>
</dbReference>
<organism evidence="1 2">
    <name type="scientific">Aspergillus pseudoustus</name>
    <dbReference type="NCBI Taxonomy" id="1810923"/>
    <lineage>
        <taxon>Eukaryota</taxon>
        <taxon>Fungi</taxon>
        <taxon>Dikarya</taxon>
        <taxon>Ascomycota</taxon>
        <taxon>Pezizomycotina</taxon>
        <taxon>Eurotiomycetes</taxon>
        <taxon>Eurotiomycetidae</taxon>
        <taxon>Eurotiales</taxon>
        <taxon>Aspergillaceae</taxon>
        <taxon>Aspergillus</taxon>
        <taxon>Aspergillus subgen. Nidulantes</taxon>
    </lineage>
</organism>